<dbReference type="PANTHER" id="PTHR10192">
    <property type="entry name" value="MOLYBDOPTERIN BIOSYNTHESIS PROTEIN"/>
    <property type="match status" value="1"/>
</dbReference>
<dbReference type="FunFam" id="3.40.980.10:FF:000001">
    <property type="entry name" value="Molybdopterin molybdenumtransferase"/>
    <property type="match status" value="1"/>
</dbReference>
<dbReference type="GO" id="GO:0030425">
    <property type="term" value="C:dendrite"/>
    <property type="evidence" value="ECO:0007669"/>
    <property type="project" value="TreeGrafter"/>
</dbReference>
<evidence type="ECO:0000259" key="14">
    <source>
        <dbReference type="SMART" id="SM00852"/>
    </source>
</evidence>
<reference evidence="16 17" key="2">
    <citation type="journal article" date="2018" name="Elife">
        <title>Firefly genomes illuminate parallel origins of bioluminescence in beetles.</title>
        <authorList>
            <person name="Fallon T.R."/>
            <person name="Lower S.E."/>
            <person name="Chang C.H."/>
            <person name="Bessho-Uehara M."/>
            <person name="Martin G.J."/>
            <person name="Bewick A.J."/>
            <person name="Behringer M."/>
            <person name="Debat H.J."/>
            <person name="Wong I."/>
            <person name="Day J.C."/>
            <person name="Suvorov A."/>
            <person name="Silva C.J."/>
            <person name="Stanger-Hall K.F."/>
            <person name="Hall D.W."/>
            <person name="Schmitz R.J."/>
            <person name="Nelson D.R."/>
            <person name="Lewis S.M."/>
            <person name="Shigenobu S."/>
            <person name="Bybee S.M."/>
            <person name="Larracuente A.M."/>
            <person name="Oba Y."/>
            <person name="Weng J.K."/>
        </authorList>
    </citation>
    <scope>NUCLEOTIDE SEQUENCE [LARGE SCALE GENOMIC DNA]</scope>
    <source>
        <strain evidence="16">1611_PpyrPB1</strain>
        <tissue evidence="16">Whole body</tissue>
    </source>
</reference>
<dbReference type="FunCoup" id="A0A1Y1KVI4">
    <property type="interactions" value="762"/>
</dbReference>
<protein>
    <recommendedName>
        <fullName evidence="14">MoaB/Mog domain-containing protein</fullName>
    </recommendedName>
</protein>
<dbReference type="Pfam" id="PF03453">
    <property type="entry name" value="MoeA_N"/>
    <property type="match status" value="1"/>
</dbReference>
<dbReference type="Proteomes" id="UP000327044">
    <property type="component" value="Unassembled WGS sequence"/>
</dbReference>
<dbReference type="Gene3D" id="2.40.340.10">
    <property type="entry name" value="MoeA, C-terminal, domain IV"/>
    <property type="match status" value="1"/>
</dbReference>
<dbReference type="SUPFAM" id="SSF53218">
    <property type="entry name" value="Molybdenum cofactor biosynthesis proteins"/>
    <property type="match status" value="2"/>
</dbReference>
<keyword evidence="9" id="KW-0067">ATP-binding</keyword>
<dbReference type="GO" id="GO:0098970">
    <property type="term" value="P:postsynaptic neurotransmitter receptor diffusion trapping"/>
    <property type="evidence" value="ECO:0007669"/>
    <property type="project" value="TreeGrafter"/>
</dbReference>
<dbReference type="PANTHER" id="PTHR10192:SF5">
    <property type="entry name" value="GEPHYRIN"/>
    <property type="match status" value="1"/>
</dbReference>
<evidence type="ECO:0000256" key="8">
    <source>
        <dbReference type="ARBA" id="ARBA00022741"/>
    </source>
</evidence>
<dbReference type="UniPathway" id="UPA00344"/>
<evidence type="ECO:0000256" key="11">
    <source>
        <dbReference type="ARBA" id="ARBA00023150"/>
    </source>
</evidence>
<dbReference type="GO" id="GO:0099634">
    <property type="term" value="C:postsynaptic specialization membrane"/>
    <property type="evidence" value="ECO:0007669"/>
    <property type="project" value="GOC"/>
</dbReference>
<dbReference type="Gene3D" id="3.40.980.10">
    <property type="entry name" value="MoaB/Mog-like domain"/>
    <property type="match status" value="2"/>
</dbReference>
<keyword evidence="5 13" id="KW-0500">Molybdenum</keyword>
<comment type="pathway">
    <text evidence="2 13">Cofactor biosynthesis; molybdopterin biosynthesis.</text>
</comment>
<dbReference type="Pfam" id="PF03454">
    <property type="entry name" value="MoeA_C"/>
    <property type="match status" value="1"/>
</dbReference>
<dbReference type="GO" id="GO:0061598">
    <property type="term" value="F:molybdopterin adenylyltransferase activity"/>
    <property type="evidence" value="ECO:0007669"/>
    <property type="project" value="UniProtKB-UniRule"/>
</dbReference>
<evidence type="ECO:0000256" key="3">
    <source>
        <dbReference type="ARBA" id="ARBA00007589"/>
    </source>
</evidence>
<name>A0A1Y1KVI4_PHOPY</name>
<comment type="catalytic activity">
    <reaction evidence="13">
        <text>adenylyl-molybdopterin + molybdate = Mo-molybdopterin + AMP + H(+)</text>
        <dbReference type="Rhea" id="RHEA:35047"/>
        <dbReference type="ChEBI" id="CHEBI:15378"/>
        <dbReference type="ChEBI" id="CHEBI:36264"/>
        <dbReference type="ChEBI" id="CHEBI:62727"/>
        <dbReference type="ChEBI" id="CHEBI:71302"/>
        <dbReference type="ChEBI" id="CHEBI:456215"/>
    </reaction>
</comment>
<dbReference type="PROSITE" id="PS01079">
    <property type="entry name" value="MOCF_BIOSYNTHESIS_2"/>
    <property type="match status" value="1"/>
</dbReference>
<dbReference type="InParanoid" id="A0A1Y1KVI4"/>
<dbReference type="GO" id="GO:0046872">
    <property type="term" value="F:metal ion binding"/>
    <property type="evidence" value="ECO:0007669"/>
    <property type="project" value="UniProtKB-UniRule"/>
</dbReference>
<dbReference type="GO" id="GO:0072579">
    <property type="term" value="P:glycine receptor clustering"/>
    <property type="evidence" value="ECO:0007669"/>
    <property type="project" value="TreeGrafter"/>
</dbReference>
<keyword evidence="8" id="KW-0547">Nucleotide-binding</keyword>
<comment type="similarity">
    <text evidence="3">In the N-terminal section; belongs to the MoaB/Mog family.</text>
</comment>
<evidence type="ECO:0000256" key="1">
    <source>
        <dbReference type="ARBA" id="ARBA00001946"/>
    </source>
</evidence>
<dbReference type="CDD" id="cd00887">
    <property type="entry name" value="MoeA"/>
    <property type="match status" value="1"/>
</dbReference>
<evidence type="ECO:0000256" key="6">
    <source>
        <dbReference type="ARBA" id="ARBA00022679"/>
    </source>
</evidence>
<evidence type="ECO:0000256" key="5">
    <source>
        <dbReference type="ARBA" id="ARBA00022505"/>
    </source>
</evidence>
<keyword evidence="11 13" id="KW-0501">Molybdenum cofactor biosynthesis</keyword>
<comment type="catalytic activity">
    <reaction evidence="13">
        <text>molybdopterin + ATP + H(+) = adenylyl-molybdopterin + diphosphate</text>
        <dbReference type="Rhea" id="RHEA:31331"/>
        <dbReference type="ChEBI" id="CHEBI:15378"/>
        <dbReference type="ChEBI" id="CHEBI:30616"/>
        <dbReference type="ChEBI" id="CHEBI:33019"/>
        <dbReference type="ChEBI" id="CHEBI:58698"/>
        <dbReference type="ChEBI" id="CHEBI:62727"/>
    </reaction>
</comment>
<comment type="function">
    <text evidence="13">Catalyzes two steps in the biosynthesis of the molybdenum cofactor. In the first step, molybdopterin is adenylated. Subsequently, molybdate is inserted into adenylated molybdopterin and AMP is released.</text>
</comment>
<dbReference type="PROSITE" id="PS01078">
    <property type="entry name" value="MOCF_BIOSYNTHESIS_1"/>
    <property type="match status" value="1"/>
</dbReference>
<evidence type="ECO:0000313" key="17">
    <source>
        <dbReference type="Proteomes" id="UP000327044"/>
    </source>
</evidence>
<comment type="similarity">
    <text evidence="13">Belongs to the MoeA family.</text>
</comment>
<dbReference type="GO" id="GO:0005829">
    <property type="term" value="C:cytosol"/>
    <property type="evidence" value="ECO:0007669"/>
    <property type="project" value="TreeGrafter"/>
</dbReference>
<feature type="domain" description="MoaB/Mog" evidence="14">
    <location>
        <begin position="7"/>
        <end position="153"/>
    </location>
</feature>
<dbReference type="EMBL" id="GEZM01078175">
    <property type="protein sequence ID" value="JAV62887.1"/>
    <property type="molecule type" value="Transcribed_RNA"/>
</dbReference>
<dbReference type="InterPro" id="IPR036425">
    <property type="entry name" value="MoaB/Mog-like_dom_sf"/>
</dbReference>
<dbReference type="SUPFAM" id="SSF63882">
    <property type="entry name" value="MoeA N-terminal region -like"/>
    <property type="match status" value="1"/>
</dbReference>
<reference evidence="16" key="3">
    <citation type="submission" date="2019-08" db="EMBL/GenBank/DDBJ databases">
        <authorList>
            <consortium name="Photinus pyralis genome working group"/>
            <person name="Fallon T.R."/>
            <person name="Sander Lower S.E."/>
            <person name="Weng J.-K."/>
        </authorList>
    </citation>
    <scope>NUCLEOTIDE SEQUENCE</scope>
    <source>
        <strain evidence="16">1611_PpyrPB1</strain>
        <tissue evidence="16">Whole body</tissue>
    </source>
</reference>
<dbReference type="InterPro" id="IPR038987">
    <property type="entry name" value="MoeA-like"/>
</dbReference>
<dbReference type="GO" id="GO:0097112">
    <property type="term" value="P:gamma-aminobutyric acid receptor clustering"/>
    <property type="evidence" value="ECO:0007669"/>
    <property type="project" value="TreeGrafter"/>
</dbReference>
<sequence>MKPIRFGVLTVSDTCFSKQNQDLSGPKLQECIRASFPDASIIATRIVPDEKEMIKNALLEWSSQGVMDVILTTGGTGFAQRDVTPEATKAIIDKEAPGLSYAIISKGMAVTELAVLSRAVSGIKNKTLIINLPGSVKGASESFGFIKNVLKHAVAHVREDRETIKCDHKHIRDLSPSKVKIHQSAYRNRNSPYPQIDVDVALAMIFEKLPIASVTECVDISKSLCRILAEDVYAKEPMPPFNASIKDGYAVKTSDGAGVRKVRNVVAAGDVPDSARPLDDDEIVSISTGAPVPQGADAVVQIEDTVLVQASSDGSRELLVEIKVAPKLYQDIRPVGSEITANELVIHKGDAITFGHIGVLATLGKVNVQVYKRPQIGLISTGNELQAPHEELKPSHIRDSNKLALLNLLRQYSYEASDCGIAKDNPDSVKKALHSALAHYDVIITTGGVSMGEFDLIKNVLEEDFNATIHFGRVNMKPGKPTTFATCNFEGKLKVIFGLPGNPVSAMVTTILFVIPALRHLENSKQKSLPMIPVVLGEQFTVDPRPEYVRVRLEAGDNVLTAYSVGNQISSKINSFINANALMLVPSKLVHPNSFKKGDILNAIMLN</sequence>
<dbReference type="EMBL" id="VVIM01000005">
    <property type="protein sequence ID" value="KAB0799456.1"/>
    <property type="molecule type" value="Genomic_DNA"/>
</dbReference>
<evidence type="ECO:0000256" key="13">
    <source>
        <dbReference type="RuleBase" id="RU365090"/>
    </source>
</evidence>
<dbReference type="FunFam" id="2.170.190.11:FF:000001">
    <property type="entry name" value="Molybdopterin molybdenumtransferase"/>
    <property type="match status" value="1"/>
</dbReference>
<feature type="domain" description="MoaB/Mog" evidence="14">
    <location>
        <begin position="377"/>
        <end position="520"/>
    </location>
</feature>
<evidence type="ECO:0000256" key="10">
    <source>
        <dbReference type="ARBA" id="ARBA00022842"/>
    </source>
</evidence>
<dbReference type="GO" id="GO:0005524">
    <property type="term" value="F:ATP binding"/>
    <property type="evidence" value="ECO:0007669"/>
    <property type="project" value="UniProtKB-UniRule"/>
</dbReference>
<dbReference type="InterPro" id="IPR005110">
    <property type="entry name" value="MoeA_linker/N"/>
</dbReference>
<dbReference type="InterPro" id="IPR008284">
    <property type="entry name" value="MoCF_biosynth_CS"/>
</dbReference>
<dbReference type="InterPro" id="IPR036135">
    <property type="entry name" value="MoeA_linker/N_sf"/>
</dbReference>
<dbReference type="GO" id="GO:0006777">
    <property type="term" value="P:Mo-molybdopterin cofactor biosynthetic process"/>
    <property type="evidence" value="ECO:0007669"/>
    <property type="project" value="UniProtKB-UniRule"/>
</dbReference>
<keyword evidence="7 13" id="KW-0479">Metal-binding</keyword>
<dbReference type="GO" id="GO:0061599">
    <property type="term" value="F:molybdopterin molybdotransferase activity"/>
    <property type="evidence" value="ECO:0007669"/>
    <property type="project" value="UniProtKB-UniRule"/>
</dbReference>
<dbReference type="InterPro" id="IPR036688">
    <property type="entry name" value="MoeA_C_domain_IV_sf"/>
</dbReference>
<dbReference type="EMBL" id="GEZM01078176">
    <property type="protein sequence ID" value="JAV62885.1"/>
    <property type="molecule type" value="Transcribed_RNA"/>
</dbReference>
<dbReference type="OrthoDB" id="4349954at2759"/>
<comment type="cofactor">
    <cofactor evidence="1 13">
        <name>Mg(2+)</name>
        <dbReference type="ChEBI" id="CHEBI:18420"/>
    </cofactor>
</comment>
<keyword evidence="10 13" id="KW-0460">Magnesium</keyword>
<dbReference type="CDD" id="cd00886">
    <property type="entry name" value="MogA_MoaB"/>
    <property type="match status" value="1"/>
</dbReference>
<comment type="similarity">
    <text evidence="4">In the C-terminal section; belongs to the MoeA family.</text>
</comment>
<dbReference type="SUPFAM" id="SSF63867">
    <property type="entry name" value="MoeA C-terminal domain-like"/>
    <property type="match status" value="1"/>
</dbReference>
<reference evidence="15" key="1">
    <citation type="journal article" date="2016" name="Sci. Rep.">
        <title>Molecular characterization of firefly nuptial gifts: a multi-omics approach sheds light on postcopulatory sexual selection.</title>
        <authorList>
            <person name="Al-Wathiqui N."/>
            <person name="Fallon T.R."/>
            <person name="South A."/>
            <person name="Weng J.K."/>
            <person name="Lewis S.M."/>
        </authorList>
    </citation>
    <scope>NUCLEOTIDE SEQUENCE</scope>
</reference>
<dbReference type="GO" id="GO:0007529">
    <property type="term" value="P:establishment of synaptic specificity at neuromuscular junction"/>
    <property type="evidence" value="ECO:0007669"/>
    <property type="project" value="TreeGrafter"/>
</dbReference>
<evidence type="ECO:0000256" key="12">
    <source>
        <dbReference type="ARBA" id="ARBA00023268"/>
    </source>
</evidence>
<dbReference type="InterPro" id="IPR001453">
    <property type="entry name" value="MoaB/Mog_dom"/>
</dbReference>
<dbReference type="Gene3D" id="3.90.105.10">
    <property type="entry name" value="Molybdopterin biosynthesis moea protein, domain 2"/>
    <property type="match status" value="1"/>
</dbReference>
<dbReference type="FunFam" id="3.40.980.10:FF:000002">
    <property type="entry name" value="Molybdopterin molybdenumtransferase"/>
    <property type="match status" value="1"/>
</dbReference>
<organism evidence="15">
    <name type="scientific">Photinus pyralis</name>
    <name type="common">Common eastern firefly</name>
    <name type="synonym">Lampyris pyralis</name>
    <dbReference type="NCBI Taxonomy" id="7054"/>
    <lineage>
        <taxon>Eukaryota</taxon>
        <taxon>Metazoa</taxon>
        <taxon>Ecdysozoa</taxon>
        <taxon>Arthropoda</taxon>
        <taxon>Hexapoda</taxon>
        <taxon>Insecta</taxon>
        <taxon>Pterygota</taxon>
        <taxon>Neoptera</taxon>
        <taxon>Endopterygota</taxon>
        <taxon>Coleoptera</taxon>
        <taxon>Polyphaga</taxon>
        <taxon>Elateriformia</taxon>
        <taxon>Elateroidea</taxon>
        <taxon>Lampyridae</taxon>
        <taxon>Lampyrinae</taxon>
        <taxon>Photinus</taxon>
    </lineage>
</organism>
<evidence type="ECO:0000256" key="7">
    <source>
        <dbReference type="ARBA" id="ARBA00022723"/>
    </source>
</evidence>
<evidence type="ECO:0000313" key="16">
    <source>
        <dbReference type="EMBL" id="KAB0799456.1"/>
    </source>
</evidence>
<proteinExistence type="inferred from homology"/>
<dbReference type="Gene3D" id="2.170.190.11">
    <property type="entry name" value="Molybdopterin biosynthesis moea protein, domain 3"/>
    <property type="match status" value="1"/>
</dbReference>
<dbReference type="SMART" id="SM00852">
    <property type="entry name" value="MoCF_biosynth"/>
    <property type="match status" value="2"/>
</dbReference>
<accession>A0A1Y1KVI4</accession>
<dbReference type="AlphaFoldDB" id="A0A1Y1KVI4"/>
<dbReference type="NCBIfam" id="TIGR00177">
    <property type="entry name" value="molyb_syn"/>
    <property type="match status" value="2"/>
</dbReference>
<evidence type="ECO:0000256" key="2">
    <source>
        <dbReference type="ARBA" id="ARBA00005046"/>
    </source>
</evidence>
<dbReference type="InterPro" id="IPR005111">
    <property type="entry name" value="MoeA_C_domain_IV"/>
</dbReference>
<keyword evidence="17" id="KW-1185">Reference proteome</keyword>
<evidence type="ECO:0000256" key="9">
    <source>
        <dbReference type="ARBA" id="ARBA00022840"/>
    </source>
</evidence>
<evidence type="ECO:0000256" key="4">
    <source>
        <dbReference type="ARBA" id="ARBA00008339"/>
    </source>
</evidence>
<dbReference type="Pfam" id="PF00994">
    <property type="entry name" value="MoCF_biosynth"/>
    <property type="match status" value="2"/>
</dbReference>
<gene>
    <name evidence="16" type="ORF">PPYR_07336</name>
</gene>
<keyword evidence="6 13" id="KW-0808">Transferase</keyword>
<keyword evidence="12" id="KW-0511">Multifunctional enzyme</keyword>
<evidence type="ECO:0000313" key="15">
    <source>
        <dbReference type="EMBL" id="JAV62887.1"/>
    </source>
</evidence>